<dbReference type="NCBIfam" id="TIGR00413">
    <property type="entry name" value="rlpA"/>
    <property type="match status" value="1"/>
</dbReference>
<dbReference type="EC" id="4.2.2.-" evidence="3"/>
<keyword evidence="2 3" id="KW-0961">Cell wall biogenesis/degradation</keyword>
<gene>
    <name evidence="3" type="primary">rlpA</name>
    <name evidence="7" type="ORF">PR017_07040</name>
</gene>
<protein>
    <recommendedName>
        <fullName evidence="3">Endolytic peptidoglycan transglycosylase RlpA</fullName>
        <ecNumber evidence="3">4.2.2.-</ecNumber>
    </recommendedName>
</protein>
<dbReference type="Gene3D" id="2.40.40.10">
    <property type="entry name" value="RlpA-like domain"/>
    <property type="match status" value="1"/>
</dbReference>
<keyword evidence="8" id="KW-1185">Reference proteome</keyword>
<comment type="similarity">
    <text evidence="3 4">Belongs to the RlpA family.</text>
</comment>
<name>A0AAF1KS15_9HYPH</name>
<feature type="compositionally biased region" description="Polar residues" evidence="5">
    <location>
        <begin position="271"/>
        <end position="283"/>
    </location>
</feature>
<dbReference type="EMBL" id="CP117255">
    <property type="protein sequence ID" value="WFR96863.1"/>
    <property type="molecule type" value="Genomic_DNA"/>
</dbReference>
<organism evidence="7 8">
    <name type="scientific">Rhizobium tumorigenes</name>
    <dbReference type="NCBI Taxonomy" id="2041385"/>
    <lineage>
        <taxon>Bacteria</taxon>
        <taxon>Pseudomonadati</taxon>
        <taxon>Pseudomonadota</taxon>
        <taxon>Alphaproteobacteria</taxon>
        <taxon>Hyphomicrobiales</taxon>
        <taxon>Rhizobiaceae</taxon>
        <taxon>Rhizobium/Agrobacterium group</taxon>
        <taxon>Rhizobium</taxon>
    </lineage>
</organism>
<dbReference type="GO" id="GO:0008932">
    <property type="term" value="F:lytic endotransglycosylase activity"/>
    <property type="evidence" value="ECO:0007669"/>
    <property type="project" value="UniProtKB-UniRule"/>
</dbReference>
<evidence type="ECO:0000256" key="2">
    <source>
        <dbReference type="ARBA" id="ARBA00023316"/>
    </source>
</evidence>
<dbReference type="InterPro" id="IPR036908">
    <property type="entry name" value="RlpA-like_sf"/>
</dbReference>
<feature type="domain" description="RlpA-like protein double-psi beta-barrel" evidence="6">
    <location>
        <begin position="96"/>
        <end position="184"/>
    </location>
</feature>
<evidence type="ECO:0000256" key="5">
    <source>
        <dbReference type="SAM" id="MobiDB-lite"/>
    </source>
</evidence>
<accession>A0AAF1KS15</accession>
<dbReference type="GO" id="GO:0009279">
    <property type="term" value="C:cell outer membrane"/>
    <property type="evidence" value="ECO:0007669"/>
    <property type="project" value="TreeGrafter"/>
</dbReference>
<reference evidence="7 8" key="1">
    <citation type="journal article" date="2018" name="Sci. Rep.">
        <title>Rhizobium tumorigenes sp. nov., a novel plant tumorigenic bacterium isolated from cane gall tumors on thornless blackberry.</title>
        <authorList>
            <person name="Kuzmanovi N."/>
            <person name="Smalla K."/>
            <person name="Gronow S."/>
            <person name="PuBawska J."/>
        </authorList>
    </citation>
    <scope>NUCLEOTIDE SEQUENCE [LARGE SCALE GENOMIC DNA]</scope>
    <source>
        <strain evidence="7 8">1078</strain>
    </source>
</reference>
<dbReference type="InterPro" id="IPR012997">
    <property type="entry name" value="RplA"/>
</dbReference>
<sequence length="372" mass="39948" precursor="true">MTFENVSVSYRRGLRWAALSAMCAAVSACGTTHAPPLKTKHGKEYFSEAEYGVKASPRVVTSGKIPSGGGRFMVGNPYQVKGAWYYPKEDYKYNKVGIASWYGSAFHGRLTANGEVYDQLTLSAAHPTFPLPSYARVTNVENGSSVIVRVNDRGPYHPGRIIDLSNKSADLLDLRDSGTGNVRVQYVGRAPLEGHDMPYLMASYVPKGSRLPGINPGGQFGSGLMVASNGKMTADQLPDYVQTPLRQPTRRPTSGAPAAAPMASTAYAGSTPTSPAFKQQQPPMNWGAPEPAAQGILVSLPQIGPVPYERPNSRQGFAALTHASSLVVAYGEPDRAAPRELAFDAVMVRNDGLTQKSILASYHRQMVAARAE</sequence>
<evidence type="ECO:0000313" key="7">
    <source>
        <dbReference type="EMBL" id="WFR96863.1"/>
    </source>
</evidence>
<dbReference type="HAMAP" id="MF_02071">
    <property type="entry name" value="RlpA"/>
    <property type="match status" value="1"/>
</dbReference>
<feature type="region of interest" description="Disordered" evidence="5">
    <location>
        <begin position="244"/>
        <end position="283"/>
    </location>
</feature>
<reference evidence="8" key="2">
    <citation type="journal article" date="2023" name="MicrobiologyOpen">
        <title>Genomics of the tumorigenes clade of the family Rhizobiaceae and description of Rhizobium rhododendri sp. nov.</title>
        <authorList>
            <person name="Kuzmanovic N."/>
            <person name="diCenzo G.C."/>
            <person name="Bunk B."/>
            <person name="Sproeer C."/>
            <person name="Fruehling A."/>
            <person name="Neumann-Schaal M."/>
            <person name="Overmann J."/>
            <person name="Smalla K."/>
        </authorList>
    </citation>
    <scope>NUCLEOTIDE SEQUENCE [LARGE SCALE GENOMIC DNA]</scope>
    <source>
        <strain evidence="8">1078</strain>
    </source>
</reference>
<dbReference type="CDD" id="cd22268">
    <property type="entry name" value="DPBB_RlpA-like"/>
    <property type="match status" value="1"/>
</dbReference>
<dbReference type="Pfam" id="PF03330">
    <property type="entry name" value="DPBB_1"/>
    <property type="match status" value="1"/>
</dbReference>
<feature type="chain" id="PRO_5041755085" description="Endolytic peptidoglycan transglycosylase RlpA" evidence="3">
    <location>
        <begin position="35"/>
        <end position="372"/>
    </location>
</feature>
<dbReference type="AlphaFoldDB" id="A0AAF1KS15"/>
<comment type="function">
    <text evidence="3">Lytic transglycosylase with a strong preference for naked glycan strands that lack stem peptides.</text>
</comment>
<proteinExistence type="inferred from homology"/>
<dbReference type="Proteomes" id="UP000249499">
    <property type="component" value="Chromosome"/>
</dbReference>
<keyword evidence="1 3" id="KW-0456">Lyase</keyword>
<evidence type="ECO:0000256" key="1">
    <source>
        <dbReference type="ARBA" id="ARBA00023239"/>
    </source>
</evidence>
<dbReference type="PANTHER" id="PTHR34183:SF1">
    <property type="entry name" value="ENDOLYTIC PEPTIDOGLYCAN TRANSGLYCOSYLASE RLPA"/>
    <property type="match status" value="1"/>
</dbReference>
<evidence type="ECO:0000313" key="8">
    <source>
        <dbReference type="Proteomes" id="UP000249499"/>
    </source>
</evidence>
<dbReference type="GO" id="GO:0000270">
    <property type="term" value="P:peptidoglycan metabolic process"/>
    <property type="evidence" value="ECO:0007669"/>
    <property type="project" value="UniProtKB-UniRule"/>
</dbReference>
<feature type="compositionally biased region" description="Low complexity" evidence="5">
    <location>
        <begin position="252"/>
        <end position="270"/>
    </location>
</feature>
<dbReference type="PANTHER" id="PTHR34183">
    <property type="entry name" value="ENDOLYTIC PEPTIDOGLYCAN TRANSGLYCOSYLASE RLPA"/>
    <property type="match status" value="1"/>
</dbReference>
<dbReference type="InterPro" id="IPR034718">
    <property type="entry name" value="RlpA"/>
</dbReference>
<evidence type="ECO:0000256" key="3">
    <source>
        <dbReference type="HAMAP-Rule" id="MF_02071"/>
    </source>
</evidence>
<dbReference type="GO" id="GO:0071555">
    <property type="term" value="P:cell wall organization"/>
    <property type="evidence" value="ECO:0007669"/>
    <property type="project" value="UniProtKB-KW"/>
</dbReference>
<dbReference type="InterPro" id="IPR009009">
    <property type="entry name" value="RlpA-like_DPBB"/>
</dbReference>
<keyword evidence="3" id="KW-0732">Signal</keyword>
<evidence type="ECO:0000259" key="6">
    <source>
        <dbReference type="Pfam" id="PF03330"/>
    </source>
</evidence>
<feature type="signal peptide" evidence="3">
    <location>
        <begin position="1"/>
        <end position="34"/>
    </location>
</feature>
<dbReference type="SUPFAM" id="SSF50685">
    <property type="entry name" value="Barwin-like endoglucanases"/>
    <property type="match status" value="1"/>
</dbReference>
<evidence type="ECO:0000256" key="4">
    <source>
        <dbReference type="RuleBase" id="RU003495"/>
    </source>
</evidence>
<dbReference type="RefSeq" id="WP_111221968.1">
    <property type="nucleotide sequence ID" value="NZ_CP117255.1"/>
</dbReference>
<dbReference type="KEGG" id="rtu:PR017_07040"/>